<protein>
    <recommendedName>
        <fullName evidence="2">N-acetylmuramoyl-L-alanine amidase</fullName>
        <ecNumber evidence="2">3.5.1.28</ecNumber>
    </recommendedName>
</protein>
<dbReference type="InterPro" id="IPR002502">
    <property type="entry name" value="Amidase_domain"/>
</dbReference>
<organism evidence="6 7">
    <name type="scientific">Thioalkalivibrio sulfidiphilus (strain HL-EbGR7)</name>
    <dbReference type="NCBI Taxonomy" id="396588"/>
    <lineage>
        <taxon>Bacteria</taxon>
        <taxon>Pseudomonadati</taxon>
        <taxon>Pseudomonadota</taxon>
        <taxon>Gammaproteobacteria</taxon>
        <taxon>Chromatiales</taxon>
        <taxon>Ectothiorhodospiraceae</taxon>
        <taxon>Thioalkalivibrio</taxon>
    </lineage>
</organism>
<proteinExistence type="predicted"/>
<gene>
    <name evidence="6" type="ordered locus">Tgr7_1955</name>
</gene>
<evidence type="ECO:0000256" key="4">
    <source>
        <dbReference type="ARBA" id="ARBA00023316"/>
    </source>
</evidence>
<comment type="catalytic activity">
    <reaction evidence="1">
        <text>Hydrolyzes the link between N-acetylmuramoyl residues and L-amino acid residues in certain cell-wall glycopeptides.</text>
        <dbReference type="EC" id="3.5.1.28"/>
    </reaction>
</comment>
<evidence type="ECO:0000259" key="5">
    <source>
        <dbReference type="SMART" id="SM00644"/>
    </source>
</evidence>
<evidence type="ECO:0000256" key="2">
    <source>
        <dbReference type="ARBA" id="ARBA00011901"/>
    </source>
</evidence>
<sequence length="275" mass="30810">MKIVRHRLHLHDNDPCEYRKSPCHGGKMTPRLLVIHFTAGASAESSINWFLNPQAKASAHLVIDRNGHITQMVPFDTVAWHAGASRWNDLSGLNHHSIGIELDNAGRLQPHGDQWRSWFGRDYHDDEVLVARHKHETEPSGWQLYTREQIETTLEVAQCLFARYGLEDIVGHEDIAPGRKSDPGPAFPMGALRARLLGRQEDSLPVMRTTTGLNIRSGPGVRHPLLPSGPLPQGVKLEVIDQDGDWRRVSVLEAVNGLSDLEGWVHGRYLEPVEA</sequence>
<dbReference type="Gene3D" id="3.40.80.10">
    <property type="entry name" value="Peptidoglycan recognition protein-like"/>
    <property type="match status" value="1"/>
</dbReference>
<dbReference type="PANTHER" id="PTHR30417:SF1">
    <property type="entry name" value="N-ACETYLMURAMOYL-L-ALANINE AMIDASE AMID"/>
    <property type="match status" value="1"/>
</dbReference>
<dbReference type="Pfam" id="PF01510">
    <property type="entry name" value="Amidase_2"/>
    <property type="match status" value="1"/>
</dbReference>
<dbReference type="Proteomes" id="UP000002383">
    <property type="component" value="Chromosome"/>
</dbReference>
<evidence type="ECO:0000256" key="3">
    <source>
        <dbReference type="ARBA" id="ARBA00022801"/>
    </source>
</evidence>
<dbReference type="HOGENOM" id="CLU_077594_0_0_6"/>
<evidence type="ECO:0000313" key="7">
    <source>
        <dbReference type="Proteomes" id="UP000002383"/>
    </source>
</evidence>
<dbReference type="KEGG" id="tgr:Tgr7_1955"/>
<dbReference type="PANTHER" id="PTHR30417">
    <property type="entry name" value="N-ACETYLMURAMOYL-L-ALANINE AMIDASE AMID"/>
    <property type="match status" value="1"/>
</dbReference>
<keyword evidence="7" id="KW-1185">Reference proteome</keyword>
<dbReference type="GO" id="GO:0071555">
    <property type="term" value="P:cell wall organization"/>
    <property type="evidence" value="ECO:0007669"/>
    <property type="project" value="UniProtKB-KW"/>
</dbReference>
<dbReference type="Pfam" id="PF08239">
    <property type="entry name" value="SH3_3"/>
    <property type="match status" value="1"/>
</dbReference>
<reference evidence="6 7" key="1">
    <citation type="journal article" date="2011" name="Stand. Genomic Sci.">
        <title>Complete genome sequence of 'Thioalkalivibrio sulfidophilus' HL-EbGr7.</title>
        <authorList>
            <person name="Muyzer G."/>
            <person name="Sorokin D.Y."/>
            <person name="Mavromatis K."/>
            <person name="Lapidus A."/>
            <person name="Clum A."/>
            <person name="Ivanova N."/>
            <person name="Pati A."/>
            <person name="d'Haeseleer P."/>
            <person name="Woyke T."/>
            <person name="Kyrpides N.C."/>
        </authorList>
    </citation>
    <scope>NUCLEOTIDE SEQUENCE [LARGE SCALE GENOMIC DNA]</scope>
    <source>
        <strain evidence="6 7">HL-EbGR7</strain>
    </source>
</reference>
<evidence type="ECO:0000313" key="6">
    <source>
        <dbReference type="EMBL" id="ACL73036.1"/>
    </source>
</evidence>
<dbReference type="RefSeq" id="WP_012638515.1">
    <property type="nucleotide sequence ID" value="NC_011901.1"/>
</dbReference>
<dbReference type="AlphaFoldDB" id="B8GT21"/>
<accession>B8GT21</accession>
<keyword evidence="4" id="KW-0961">Cell wall biogenesis/degradation</keyword>
<feature type="domain" description="N-acetylmuramoyl-L-alanine amidase" evidence="5">
    <location>
        <begin position="18"/>
        <end position="184"/>
    </location>
</feature>
<dbReference type="EC" id="3.5.1.28" evidence="2"/>
<name>B8GT21_THISH</name>
<dbReference type="Gene3D" id="2.30.30.40">
    <property type="entry name" value="SH3 Domains"/>
    <property type="match status" value="1"/>
</dbReference>
<dbReference type="InterPro" id="IPR036505">
    <property type="entry name" value="Amidase/PGRP_sf"/>
</dbReference>
<dbReference type="EMBL" id="CP001339">
    <property type="protein sequence ID" value="ACL73036.1"/>
    <property type="molecule type" value="Genomic_DNA"/>
</dbReference>
<dbReference type="eggNOG" id="COG3023">
    <property type="taxonomic scope" value="Bacteria"/>
</dbReference>
<dbReference type="GO" id="GO:0009254">
    <property type="term" value="P:peptidoglycan turnover"/>
    <property type="evidence" value="ECO:0007669"/>
    <property type="project" value="TreeGrafter"/>
</dbReference>
<dbReference type="STRING" id="396588.Tgr7_1955"/>
<keyword evidence="3" id="KW-0378">Hydrolase</keyword>
<dbReference type="GO" id="GO:0008745">
    <property type="term" value="F:N-acetylmuramoyl-L-alanine amidase activity"/>
    <property type="evidence" value="ECO:0007669"/>
    <property type="project" value="UniProtKB-EC"/>
</dbReference>
<dbReference type="SUPFAM" id="SSF55846">
    <property type="entry name" value="N-acetylmuramoyl-L-alanine amidase-like"/>
    <property type="match status" value="1"/>
</dbReference>
<dbReference type="InterPro" id="IPR051206">
    <property type="entry name" value="NAMLAA_amidase_2"/>
</dbReference>
<evidence type="ECO:0000256" key="1">
    <source>
        <dbReference type="ARBA" id="ARBA00001561"/>
    </source>
</evidence>
<dbReference type="GO" id="GO:0009253">
    <property type="term" value="P:peptidoglycan catabolic process"/>
    <property type="evidence" value="ECO:0007669"/>
    <property type="project" value="InterPro"/>
</dbReference>
<dbReference type="SMART" id="SM00644">
    <property type="entry name" value="Ami_2"/>
    <property type="match status" value="1"/>
</dbReference>
<dbReference type="InterPro" id="IPR003646">
    <property type="entry name" value="SH3-like_bac-type"/>
</dbReference>
<dbReference type="CDD" id="cd06583">
    <property type="entry name" value="PGRP"/>
    <property type="match status" value="1"/>
</dbReference>